<dbReference type="InterPro" id="IPR011059">
    <property type="entry name" value="Metal-dep_hydrolase_composite"/>
</dbReference>
<evidence type="ECO:0000256" key="2">
    <source>
        <dbReference type="ARBA" id="ARBA00022801"/>
    </source>
</evidence>
<comment type="caution">
    <text evidence="4">The sequence shown here is derived from an EMBL/GenBank/DDBJ whole genome shotgun (WGS) entry which is preliminary data.</text>
</comment>
<reference evidence="4 5" key="1">
    <citation type="submission" date="2017-07" db="EMBL/GenBank/DDBJ databases">
        <title>Draft Genome Sequences of Select Purple Nonsulfur Bacteria.</title>
        <authorList>
            <person name="Lasarre B."/>
            <person name="Mckinlay J.B."/>
        </authorList>
    </citation>
    <scope>NUCLEOTIDE SEQUENCE [LARGE SCALE GENOMIC DNA]</scope>
    <source>
        <strain evidence="4 5">DSM 11907</strain>
    </source>
</reference>
<dbReference type="Gene3D" id="3.20.20.140">
    <property type="entry name" value="Metal-dependent hydrolases"/>
    <property type="match status" value="1"/>
</dbReference>
<dbReference type="RefSeq" id="WP_111356239.1">
    <property type="nucleotide sequence ID" value="NZ_NHSK01000267.1"/>
</dbReference>
<keyword evidence="5" id="KW-1185">Reference proteome</keyword>
<comment type="similarity">
    <text evidence="1">Belongs to the metallo-dependent hydrolases superfamily. ATZ/TRZ family.</text>
</comment>
<feature type="domain" description="Amidohydrolase-related" evidence="3">
    <location>
        <begin position="57"/>
        <end position="434"/>
    </location>
</feature>
<dbReference type="PANTHER" id="PTHR43794">
    <property type="entry name" value="AMINOHYDROLASE SSNA-RELATED"/>
    <property type="match status" value="1"/>
</dbReference>
<dbReference type="Pfam" id="PF01979">
    <property type="entry name" value="Amidohydro_1"/>
    <property type="match status" value="1"/>
</dbReference>
<keyword evidence="2" id="KW-0378">Hydrolase</keyword>
<dbReference type="AlphaFoldDB" id="A0A327KRC0"/>
<sequence>MITLIRDAAILTLDAGDTFLARGHVLVRDGVIAAVAEGDHAGAETPDTIVDGTDRLVAPGLVNAHMHSQSSTMAGFGDRLSHPAFMWLTQAHTSRRTRDEIRLAVLLAAWGMITSGTTAAIDHFPGQRFTAADMDAVLAAWEETGLRAALAMRFFDGAFADIFPDAPLPDELKARMAAVEILKPQGVDELRDLMGDTIARWHGRAGRLSVFPAPSNPDRCTDAALRLCAELAEQHDTGIHTHLLETRKQARIAAEKYGETAVRHLETLGVLSARWSCAHSIWLDDADIDLMAARGTVAVLNPESNARLGTGLACAPKMMRRGVTLALGTDGASANDNMVLHEAMRAVATSHRAGEPDRSRWISARDALRMATTGGATALRCPGLGSITPGAPADLVLYRLDTPWWTPLNDPVAQLVFAETGGAVDTVMIAGRIVLDRGRITTFDTDTLVREVRAMAASLRRRNADLFAVATDIAEVVP</sequence>
<dbReference type="GO" id="GO:0016810">
    <property type="term" value="F:hydrolase activity, acting on carbon-nitrogen (but not peptide) bonds"/>
    <property type="evidence" value="ECO:0007669"/>
    <property type="project" value="InterPro"/>
</dbReference>
<dbReference type="PANTHER" id="PTHR43794:SF11">
    <property type="entry name" value="AMIDOHYDROLASE-RELATED DOMAIN-CONTAINING PROTEIN"/>
    <property type="match status" value="1"/>
</dbReference>
<evidence type="ECO:0000259" key="3">
    <source>
        <dbReference type="Pfam" id="PF01979"/>
    </source>
</evidence>
<name>A0A327KRC0_9BRAD</name>
<dbReference type="SUPFAM" id="SSF51338">
    <property type="entry name" value="Composite domain of metallo-dependent hydrolases"/>
    <property type="match status" value="1"/>
</dbReference>
<dbReference type="InterPro" id="IPR032466">
    <property type="entry name" value="Metal_Hydrolase"/>
</dbReference>
<dbReference type="SUPFAM" id="SSF51556">
    <property type="entry name" value="Metallo-dependent hydrolases"/>
    <property type="match status" value="1"/>
</dbReference>
<accession>A0A327KRC0</accession>
<proteinExistence type="inferred from homology"/>
<evidence type="ECO:0000313" key="5">
    <source>
        <dbReference type="Proteomes" id="UP000248863"/>
    </source>
</evidence>
<dbReference type="OrthoDB" id="9796020at2"/>
<organism evidence="4 5">
    <name type="scientific">Rhodoplanes elegans</name>
    <dbReference type="NCBI Taxonomy" id="29408"/>
    <lineage>
        <taxon>Bacteria</taxon>
        <taxon>Pseudomonadati</taxon>
        <taxon>Pseudomonadota</taxon>
        <taxon>Alphaproteobacteria</taxon>
        <taxon>Hyphomicrobiales</taxon>
        <taxon>Nitrobacteraceae</taxon>
        <taxon>Rhodoplanes</taxon>
    </lineage>
</organism>
<dbReference type="EMBL" id="NPEU01000040">
    <property type="protein sequence ID" value="RAI40486.1"/>
    <property type="molecule type" value="Genomic_DNA"/>
</dbReference>
<dbReference type="InterPro" id="IPR006680">
    <property type="entry name" value="Amidohydro-rel"/>
</dbReference>
<dbReference type="InterPro" id="IPR050287">
    <property type="entry name" value="MTA/SAH_deaminase"/>
</dbReference>
<protein>
    <recommendedName>
        <fullName evidence="3">Amidohydrolase-related domain-containing protein</fullName>
    </recommendedName>
</protein>
<dbReference type="Proteomes" id="UP000248863">
    <property type="component" value="Unassembled WGS sequence"/>
</dbReference>
<gene>
    <name evidence="4" type="ORF">CH338_06090</name>
</gene>
<evidence type="ECO:0000256" key="1">
    <source>
        <dbReference type="ARBA" id="ARBA00006745"/>
    </source>
</evidence>
<evidence type="ECO:0000313" key="4">
    <source>
        <dbReference type="EMBL" id="RAI40486.1"/>
    </source>
</evidence>
<dbReference type="Gene3D" id="2.30.40.10">
    <property type="entry name" value="Urease, subunit C, domain 1"/>
    <property type="match status" value="1"/>
</dbReference>